<feature type="compositionally biased region" description="Polar residues" evidence="1">
    <location>
        <begin position="75"/>
        <end position="86"/>
    </location>
</feature>
<protein>
    <submittedName>
        <fullName evidence="2">Uncharacterized protein</fullName>
    </submittedName>
</protein>
<evidence type="ECO:0000313" key="2">
    <source>
        <dbReference type="EMBL" id="KAL1253383.1"/>
    </source>
</evidence>
<dbReference type="EMBL" id="JAYMGO010000021">
    <property type="protein sequence ID" value="KAL1253383.1"/>
    <property type="molecule type" value="Genomic_DNA"/>
</dbReference>
<feature type="compositionally biased region" description="Basic and acidic residues" evidence="1">
    <location>
        <begin position="10"/>
        <end position="19"/>
    </location>
</feature>
<gene>
    <name evidence="2" type="ORF">QQF64_018076</name>
</gene>
<keyword evidence="3" id="KW-1185">Reference proteome</keyword>
<accession>A0ABR3LPJ3</accession>
<feature type="region of interest" description="Disordered" evidence="1">
    <location>
        <begin position="45"/>
        <end position="86"/>
    </location>
</feature>
<name>A0ABR3LPJ3_9TELE</name>
<reference evidence="2 3" key="1">
    <citation type="submission" date="2023-09" db="EMBL/GenBank/DDBJ databases">
        <authorList>
            <person name="Wang M."/>
        </authorList>
    </citation>
    <scope>NUCLEOTIDE SEQUENCE [LARGE SCALE GENOMIC DNA]</scope>
    <source>
        <strain evidence="2">GT-2023</strain>
        <tissue evidence="2">Liver</tissue>
    </source>
</reference>
<feature type="compositionally biased region" description="Acidic residues" evidence="1">
    <location>
        <begin position="49"/>
        <end position="60"/>
    </location>
</feature>
<feature type="region of interest" description="Disordered" evidence="1">
    <location>
        <begin position="1"/>
        <end position="21"/>
    </location>
</feature>
<evidence type="ECO:0000313" key="3">
    <source>
        <dbReference type="Proteomes" id="UP001558613"/>
    </source>
</evidence>
<evidence type="ECO:0000256" key="1">
    <source>
        <dbReference type="SAM" id="MobiDB-lite"/>
    </source>
</evidence>
<sequence length="86" mass="9283">MGCPVLGCGGREDRGDHRGGGGAHLLAMIAVPHRTRLLLGHESQRPYESEELLDSVQQDEGEQRTAEEQEALSDALSTITQVPFTA</sequence>
<organism evidence="2 3">
    <name type="scientific">Cirrhinus molitorella</name>
    <name type="common">mud carp</name>
    <dbReference type="NCBI Taxonomy" id="172907"/>
    <lineage>
        <taxon>Eukaryota</taxon>
        <taxon>Metazoa</taxon>
        <taxon>Chordata</taxon>
        <taxon>Craniata</taxon>
        <taxon>Vertebrata</taxon>
        <taxon>Euteleostomi</taxon>
        <taxon>Actinopterygii</taxon>
        <taxon>Neopterygii</taxon>
        <taxon>Teleostei</taxon>
        <taxon>Ostariophysi</taxon>
        <taxon>Cypriniformes</taxon>
        <taxon>Cyprinidae</taxon>
        <taxon>Labeoninae</taxon>
        <taxon>Labeonini</taxon>
        <taxon>Cirrhinus</taxon>
    </lineage>
</organism>
<dbReference type="Proteomes" id="UP001558613">
    <property type="component" value="Unassembled WGS sequence"/>
</dbReference>
<proteinExistence type="predicted"/>
<comment type="caution">
    <text evidence="2">The sequence shown here is derived from an EMBL/GenBank/DDBJ whole genome shotgun (WGS) entry which is preliminary data.</text>
</comment>